<feature type="region of interest" description="Disordered" evidence="11">
    <location>
        <begin position="835"/>
        <end position="860"/>
    </location>
</feature>
<evidence type="ECO:0000256" key="11">
    <source>
        <dbReference type="SAM" id="MobiDB-lite"/>
    </source>
</evidence>
<feature type="region of interest" description="Disordered" evidence="11">
    <location>
        <begin position="241"/>
        <end position="269"/>
    </location>
</feature>
<feature type="region of interest" description="Disordered" evidence="11">
    <location>
        <begin position="1289"/>
        <end position="1347"/>
    </location>
</feature>
<dbReference type="InterPro" id="IPR045120">
    <property type="entry name" value="Suco/Slp1-like"/>
</dbReference>
<dbReference type="EMBL" id="NEVH01014856">
    <property type="protein sequence ID" value="PNF27394.1"/>
    <property type="molecule type" value="Genomic_DNA"/>
</dbReference>
<protein>
    <recommendedName>
        <fullName evidence="13">SUN domain-containing protein</fullName>
    </recommendedName>
</protein>
<reference evidence="14 15" key="1">
    <citation type="submission" date="2017-12" db="EMBL/GenBank/DDBJ databases">
        <title>Hemimetabolous genomes reveal molecular basis of termite eusociality.</title>
        <authorList>
            <person name="Harrison M.C."/>
            <person name="Jongepier E."/>
            <person name="Robertson H.M."/>
            <person name="Arning N."/>
            <person name="Bitard-Feildel T."/>
            <person name="Chao H."/>
            <person name="Childers C.P."/>
            <person name="Dinh H."/>
            <person name="Doddapaneni H."/>
            <person name="Dugan S."/>
            <person name="Gowin J."/>
            <person name="Greiner C."/>
            <person name="Han Y."/>
            <person name="Hu H."/>
            <person name="Hughes D.S.T."/>
            <person name="Huylmans A.-K."/>
            <person name="Kemena C."/>
            <person name="Kremer L.P.M."/>
            <person name="Lee S.L."/>
            <person name="Lopez-Ezquerra A."/>
            <person name="Mallet L."/>
            <person name="Monroy-Kuhn J.M."/>
            <person name="Moser A."/>
            <person name="Murali S.C."/>
            <person name="Muzny D.M."/>
            <person name="Otani S."/>
            <person name="Piulachs M.-D."/>
            <person name="Poelchau M."/>
            <person name="Qu J."/>
            <person name="Schaub F."/>
            <person name="Wada-Katsumata A."/>
            <person name="Worley K.C."/>
            <person name="Xie Q."/>
            <person name="Ylla G."/>
            <person name="Poulsen M."/>
            <person name="Gibbs R.A."/>
            <person name="Schal C."/>
            <person name="Richards S."/>
            <person name="Belles X."/>
            <person name="Korb J."/>
            <person name="Bornberg-Bauer E."/>
        </authorList>
    </citation>
    <scope>NUCLEOTIDE SEQUENCE [LARGE SCALE GENOMIC DNA]</scope>
    <source>
        <tissue evidence="14">Whole body</tissue>
    </source>
</reference>
<proteinExistence type="inferred from homology"/>
<evidence type="ECO:0000256" key="4">
    <source>
        <dbReference type="ARBA" id="ARBA00022824"/>
    </source>
</evidence>
<dbReference type="FunCoup" id="A0A2J7QFR9">
    <property type="interactions" value="1434"/>
</dbReference>
<evidence type="ECO:0000256" key="2">
    <source>
        <dbReference type="ARBA" id="ARBA00022692"/>
    </source>
</evidence>
<feature type="compositionally biased region" description="Polar residues" evidence="11">
    <location>
        <begin position="248"/>
        <end position="261"/>
    </location>
</feature>
<feature type="compositionally biased region" description="Polar residues" evidence="11">
    <location>
        <begin position="791"/>
        <end position="800"/>
    </location>
</feature>
<evidence type="ECO:0000256" key="10">
    <source>
        <dbReference type="ARBA" id="ARBA00064635"/>
    </source>
</evidence>
<feature type="compositionally biased region" description="Basic and acidic residues" evidence="11">
    <location>
        <begin position="1029"/>
        <end position="1040"/>
    </location>
</feature>
<evidence type="ECO:0000256" key="7">
    <source>
        <dbReference type="ARBA" id="ARBA00023180"/>
    </source>
</evidence>
<dbReference type="FunFam" id="2.60.120.260:FF:000099">
    <property type="entry name" value="Uncharacterized protein, isoform C"/>
    <property type="match status" value="1"/>
</dbReference>
<dbReference type="InParanoid" id="A0A2J7QFR9"/>
<keyword evidence="2 12" id="KW-0812">Transmembrane</keyword>
<evidence type="ECO:0000259" key="13">
    <source>
        <dbReference type="PROSITE" id="PS51469"/>
    </source>
</evidence>
<dbReference type="OrthoDB" id="266334at2759"/>
<feature type="compositionally biased region" description="Low complexity" evidence="11">
    <location>
        <begin position="839"/>
        <end position="856"/>
    </location>
</feature>
<feature type="compositionally biased region" description="Basic and acidic residues" evidence="11">
    <location>
        <begin position="1313"/>
        <end position="1322"/>
    </location>
</feature>
<dbReference type="EMBL" id="NEVH01014856">
    <property type="protein sequence ID" value="PNF27393.1"/>
    <property type="molecule type" value="Genomic_DNA"/>
</dbReference>
<evidence type="ECO:0000256" key="12">
    <source>
        <dbReference type="SAM" id="Phobius"/>
    </source>
</evidence>
<feature type="region of interest" description="Disordered" evidence="11">
    <location>
        <begin position="749"/>
        <end position="803"/>
    </location>
</feature>
<dbReference type="Pfam" id="PF07738">
    <property type="entry name" value="Sad1_UNC"/>
    <property type="match status" value="1"/>
</dbReference>
<dbReference type="PANTHER" id="PTHR12953:SF0">
    <property type="entry name" value="SUN DOMAIN-CONTAINING OSSIFICATION FACTOR"/>
    <property type="match status" value="1"/>
</dbReference>
<dbReference type="InterPro" id="IPR012919">
    <property type="entry name" value="SUN_dom"/>
</dbReference>
<evidence type="ECO:0000256" key="8">
    <source>
        <dbReference type="ARBA" id="ARBA00046288"/>
    </source>
</evidence>
<feature type="region of interest" description="Disordered" evidence="11">
    <location>
        <begin position="107"/>
        <end position="134"/>
    </location>
</feature>
<feature type="region of interest" description="Disordered" evidence="11">
    <location>
        <begin position="1177"/>
        <end position="1201"/>
    </location>
</feature>
<sequence>MVRPVCSLKELASPPTHLSSCDKRQVLHWSRRASFRLLQVALLYLTVTWIVWAFPPLCDWLSETGQGVIFTVVDTAAAEFQDHVSSPSHHHTKGLLRGIRNDNLTVDASPGETQIVRPPISDEDESLTNSEETSKNLSILEDTVDDKIFKEKGQQYIVRAEPKVIEMKLQVHTEKPESMLEEIDSANIPETAAVINDSAKNVVDAKEGDLKLSPTEDSEQTPAPDDIPSFSEWAQKQLAEAEKKKIQNSTTPPAGSQSRASGNLKVRSKNYASPDCGAKIVGTNPEAMYAGSIISPSRDEYVLNACTNRFWFVVELCEAIQAKKIDLANFELFSSSPRDFSVSLSDRFPTRDWRSVGHFTAQDERDIQSFNLDPHLFGKFIKVELHSHYGSEHYCPVSLFRVYGTSEFEVLETEVEVHESLPNMADDDDDDDEEPLDVDTGELPKTLFGSAQDAVMSIVKKAAQALVKSGNSQNETTNVEIYKSHSNASGSKNCVSPSHIVVCDNCSDAMFSRVFELLSCRGTYLQSLIETPFVRSSFQSSKLCVEYGLDFSSHRTGAPYPLRLSASGVDLSKSDRSRYLSALLPSEYIAALCNILAVLERKVVFNISYEVNGTTSINITNSLDGKSPNVESDFGNLVVTHHSTCTLGSSLTSEHCSSSSLSGASDTVGFATSLPLDSVAAETTVASQIKPTRTLVKEPDRKEDFPSAVTMKTSYDQGKESSVFAEVSSLQELPAGAYSTVSVSVYPGEENRTDAEGSLKERVETQVKTSAHNGGSIKVEVTEELPTVTESDQQQSGGNEKQSEVILEEKYQESQENLSLDSLLSELKDLDIGMDTSGSSSANPATVTATTVSPPSLSQTQQVQKESVFVRLSNRIKALERNMSLSGQYLEELSRRYKKQVEEMQRAFNRTLAAVAEESRKGEEREQKRVEEMAALQKQLATLTFSVEMLLTERDSWQHKAAVIIQHVVLILIEMLVFGIVLYFCRHLPETDVGSAQRKWSFGWHVQRGKESKTDPNRRRSVQGVSGHEAPKSHNRRPSEEALNISGTYRDLLIESHVGDTGTIPKIENKRRRRKRKCGLQKSSSSANISSQISRRFSEYLPGVLDCGKSESESVATRRASSSELGKWWNVSNGTAAEEDDGLVHQHSVPDPLVTKHHGLHSRSQRHEVLSVTLNGSSYESSALEPETPPEKQTIDLPQGGDLKGGVMFKTKEKLCENVPILCQGNGSVTSTGPSSKVQRLSSPIFMKTAMSARSNRIGNNLEQSPKAKLKSDNWEWYSSHCVACKSSQGPFSTTSSATTLHNGSEDPVNGHFESEDLDRTSESGGTQDLGGSQRNNVKKMRGGSGLKKMVKKFF</sequence>
<gene>
    <name evidence="14" type="ORF">B7P43_G17267</name>
</gene>
<evidence type="ECO:0000313" key="14">
    <source>
        <dbReference type="EMBL" id="PNF27393.1"/>
    </source>
</evidence>
<evidence type="ECO:0000256" key="6">
    <source>
        <dbReference type="ARBA" id="ARBA00023136"/>
    </source>
</evidence>
<comment type="caution">
    <text evidence="14">The sequence shown here is derived from an EMBL/GenBank/DDBJ whole genome shotgun (WGS) entry which is preliminary data.</text>
</comment>
<comment type="subcellular location">
    <subcellularLocation>
        <location evidence="8">Endomembrane system</location>
        <topology evidence="8">Single-pass type I membrane protein</topology>
    </subcellularLocation>
    <subcellularLocation>
        <location evidence="1">Endoplasmic reticulum membrane</location>
        <topology evidence="1">Single-pass membrane protein</topology>
    </subcellularLocation>
</comment>
<keyword evidence="6 12" id="KW-0472">Membrane</keyword>
<evidence type="ECO:0000256" key="9">
    <source>
        <dbReference type="ARBA" id="ARBA00061226"/>
    </source>
</evidence>
<dbReference type="PANTHER" id="PTHR12953">
    <property type="entry name" value="MEMBRANE PROTEIN CH1 RELATED"/>
    <property type="match status" value="1"/>
</dbReference>
<feature type="compositionally biased region" description="Basic and acidic residues" evidence="11">
    <location>
        <begin position="749"/>
        <end position="765"/>
    </location>
</feature>
<feature type="compositionally biased region" description="Basic and acidic residues" evidence="11">
    <location>
        <begin position="1009"/>
        <end position="1018"/>
    </location>
</feature>
<accession>A0A2J7QFR9</accession>
<feature type="region of interest" description="Disordered" evidence="11">
    <location>
        <begin position="205"/>
        <end position="228"/>
    </location>
</feature>
<evidence type="ECO:0000313" key="15">
    <source>
        <dbReference type="Proteomes" id="UP000235965"/>
    </source>
</evidence>
<dbReference type="STRING" id="105785.A0A2J7QFR9"/>
<comment type="similarity">
    <text evidence="9">Belongs to the SLP1 family.</text>
</comment>
<feature type="domain" description="SUN" evidence="13">
    <location>
        <begin position="242"/>
        <end position="407"/>
    </location>
</feature>
<keyword evidence="4" id="KW-0256">Endoplasmic reticulum</keyword>
<keyword evidence="7" id="KW-0325">Glycoprotein</keyword>
<keyword evidence="15" id="KW-1185">Reference proteome</keyword>
<feature type="compositionally biased region" description="Polar residues" evidence="11">
    <location>
        <begin position="1289"/>
        <end position="1303"/>
    </location>
</feature>
<keyword evidence="5 12" id="KW-1133">Transmembrane helix</keyword>
<feature type="region of interest" description="Disordered" evidence="11">
    <location>
        <begin position="1009"/>
        <end position="1041"/>
    </location>
</feature>
<evidence type="ECO:0000256" key="5">
    <source>
        <dbReference type="ARBA" id="ARBA00022989"/>
    </source>
</evidence>
<dbReference type="Proteomes" id="UP000235965">
    <property type="component" value="Unassembled WGS sequence"/>
</dbReference>
<feature type="compositionally biased region" description="Polar residues" evidence="11">
    <location>
        <begin position="1323"/>
        <end position="1336"/>
    </location>
</feature>
<comment type="subunit">
    <text evidence="10">Interacts with EMP65.</text>
</comment>
<name>A0A2J7QFR9_9NEOP</name>
<keyword evidence="3" id="KW-0732">Signal</keyword>
<evidence type="ECO:0000256" key="3">
    <source>
        <dbReference type="ARBA" id="ARBA00022729"/>
    </source>
</evidence>
<dbReference type="GO" id="GO:0034975">
    <property type="term" value="P:protein folding in endoplasmic reticulum"/>
    <property type="evidence" value="ECO:0007669"/>
    <property type="project" value="TreeGrafter"/>
</dbReference>
<feature type="transmembrane region" description="Helical" evidence="12">
    <location>
        <begin position="33"/>
        <end position="54"/>
    </location>
</feature>
<organism evidence="14 15">
    <name type="scientific">Cryptotermes secundus</name>
    <dbReference type="NCBI Taxonomy" id="105785"/>
    <lineage>
        <taxon>Eukaryota</taxon>
        <taxon>Metazoa</taxon>
        <taxon>Ecdysozoa</taxon>
        <taxon>Arthropoda</taxon>
        <taxon>Hexapoda</taxon>
        <taxon>Insecta</taxon>
        <taxon>Pterygota</taxon>
        <taxon>Neoptera</taxon>
        <taxon>Polyneoptera</taxon>
        <taxon>Dictyoptera</taxon>
        <taxon>Blattodea</taxon>
        <taxon>Blattoidea</taxon>
        <taxon>Termitoidae</taxon>
        <taxon>Kalotermitidae</taxon>
        <taxon>Cryptotermitinae</taxon>
        <taxon>Cryptotermes</taxon>
    </lineage>
</organism>
<feature type="compositionally biased region" description="Basic residues" evidence="11">
    <location>
        <begin position="1069"/>
        <end position="1079"/>
    </location>
</feature>
<dbReference type="PROSITE" id="PS51469">
    <property type="entry name" value="SUN"/>
    <property type="match status" value="1"/>
</dbReference>
<evidence type="ECO:0000256" key="1">
    <source>
        <dbReference type="ARBA" id="ARBA00004389"/>
    </source>
</evidence>
<dbReference type="GO" id="GO:0005789">
    <property type="term" value="C:endoplasmic reticulum membrane"/>
    <property type="evidence" value="ECO:0007669"/>
    <property type="project" value="UniProtKB-SubCell"/>
</dbReference>
<feature type="region of interest" description="Disordered" evidence="11">
    <location>
        <begin position="1063"/>
        <end position="1091"/>
    </location>
</feature>